<keyword evidence="2" id="KW-1185">Reference proteome</keyword>
<evidence type="ECO:0000313" key="2">
    <source>
        <dbReference type="Proteomes" id="UP001231649"/>
    </source>
</evidence>
<comment type="caution">
    <text evidence="1">The sequence shown here is derived from an EMBL/GenBank/DDBJ whole genome shotgun (WGS) entry which is preliminary data.</text>
</comment>
<protein>
    <submittedName>
        <fullName evidence="1">Uncharacterized protein</fullName>
    </submittedName>
</protein>
<evidence type="ECO:0000313" key="1">
    <source>
        <dbReference type="EMBL" id="KAJ8715957.1"/>
    </source>
</evidence>
<organism evidence="1 2">
    <name type="scientific">Mythimna loreyi</name>
    <dbReference type="NCBI Taxonomy" id="667449"/>
    <lineage>
        <taxon>Eukaryota</taxon>
        <taxon>Metazoa</taxon>
        <taxon>Ecdysozoa</taxon>
        <taxon>Arthropoda</taxon>
        <taxon>Hexapoda</taxon>
        <taxon>Insecta</taxon>
        <taxon>Pterygota</taxon>
        <taxon>Neoptera</taxon>
        <taxon>Endopterygota</taxon>
        <taxon>Lepidoptera</taxon>
        <taxon>Glossata</taxon>
        <taxon>Ditrysia</taxon>
        <taxon>Noctuoidea</taxon>
        <taxon>Noctuidae</taxon>
        <taxon>Noctuinae</taxon>
        <taxon>Hadenini</taxon>
        <taxon>Mythimna</taxon>
    </lineage>
</organism>
<dbReference type="EMBL" id="CM056780">
    <property type="protein sequence ID" value="KAJ8715957.1"/>
    <property type="molecule type" value="Genomic_DNA"/>
</dbReference>
<name>A0ACC2QFH8_9NEOP</name>
<accession>A0ACC2QFH8</accession>
<gene>
    <name evidence="1" type="ORF">PYW08_013242</name>
</gene>
<proteinExistence type="predicted"/>
<sequence>MYGVQFVLGVAVLFVGVVHSWDIAVSVQHQLIFYTNGVESRTVNLNSRNAISLVYDEVHNMMLYVDKQNHNDSICGYDLSSGEDKCFIKRNGRNIHGLAFDPVTDKIFFTDTNDKSVNFISKKRGSDNNTYGELLIRMDDQAPVDVAVDSCKGYIYWTHTNTDGKIEKVQFDGSDRKVVSLPRDYYKPFSLAIDPQTKKMFYFDACGICESSSGYLNKADFNGTHESVLLSGFYGTQSRSRVLTISKDYVYWMNSTGSYDSIWQFPKNDSIYSTAPKEITKFYNERILGIVAKYKIEEQIKGISDCDSLSSLIPIITEPHGEPCGVSVCMNYCLQGNCSVKDDGLPECSCNAGFTGGRCEISSCHGFCLNDGTCSLNEDSEPVCQCRGDYSGHRCEISGCLNYCMEGNCSFIDGVPKCSCNAGYSGERCQVSVCDGFCLNDGECSLNEEDEPVCQCAGNHVGPRCEDDITDTTPTNDLAKINPTLINLLSTLRKQSSKMYVLVEV</sequence>
<dbReference type="Proteomes" id="UP001231649">
    <property type="component" value="Chromosome 4"/>
</dbReference>
<reference evidence="1" key="1">
    <citation type="submission" date="2023-03" db="EMBL/GenBank/DDBJ databases">
        <title>Chromosome-level genomes of two armyworms, Mythimna separata and Mythimna loreyi, provide insights into the biosynthesis and reception of sex pheromones.</title>
        <authorList>
            <person name="Zhao H."/>
        </authorList>
    </citation>
    <scope>NUCLEOTIDE SEQUENCE</scope>
    <source>
        <strain evidence="1">BeijingLab</strain>
    </source>
</reference>